<gene>
    <name evidence="1" type="ORF">ALP36_200035</name>
</gene>
<name>A0A3M5RS86_9PSED</name>
<sequence length="106" mass="12494">MILIKAHGVGFITTEQVNARHDHMNMRFALDRLAGLLVSYPFDFRQMRFCIEIEFFRFIRIHEKLFKFGCNCFKCGFSHSVFTKAKRERQVTVLAAIRDALIYRTG</sequence>
<dbReference type="EMBL" id="RBTT01000043">
    <property type="protein sequence ID" value="RMU11890.1"/>
    <property type="molecule type" value="Genomic_DNA"/>
</dbReference>
<comment type="caution">
    <text evidence="1">The sequence shown here is derived from an EMBL/GenBank/DDBJ whole genome shotgun (WGS) entry which is preliminary data.</text>
</comment>
<dbReference type="AlphaFoldDB" id="A0A3M5RS86"/>
<dbReference type="Proteomes" id="UP000274212">
    <property type="component" value="Unassembled WGS sequence"/>
</dbReference>
<protein>
    <submittedName>
        <fullName evidence="1">Uncharacterized protein</fullName>
    </submittedName>
</protein>
<evidence type="ECO:0000313" key="2">
    <source>
        <dbReference type="Proteomes" id="UP000274212"/>
    </source>
</evidence>
<organism evidence="1 2">
    <name type="scientific">Pseudomonas syringae pv. coriandricola</name>
    <dbReference type="NCBI Taxonomy" id="264453"/>
    <lineage>
        <taxon>Bacteria</taxon>
        <taxon>Pseudomonadati</taxon>
        <taxon>Pseudomonadota</taxon>
        <taxon>Gammaproteobacteria</taxon>
        <taxon>Pseudomonadales</taxon>
        <taxon>Pseudomonadaceae</taxon>
        <taxon>Pseudomonas</taxon>
    </lineage>
</organism>
<evidence type="ECO:0000313" key="1">
    <source>
        <dbReference type="EMBL" id="RMU11890.1"/>
    </source>
</evidence>
<accession>A0A3M5RS86</accession>
<proteinExistence type="predicted"/>
<reference evidence="1 2" key="1">
    <citation type="submission" date="2018-08" db="EMBL/GenBank/DDBJ databases">
        <title>Recombination of ecologically and evolutionarily significant loci maintains genetic cohesion in the Pseudomonas syringae species complex.</title>
        <authorList>
            <person name="Dillon M."/>
            <person name="Thakur S."/>
            <person name="Almeida R.N.D."/>
            <person name="Weir B.S."/>
            <person name="Guttman D.S."/>
        </authorList>
    </citation>
    <scope>NUCLEOTIDE SEQUENCE [LARGE SCALE GENOMIC DNA]</scope>
    <source>
        <strain evidence="1 2">ICMP 9829</strain>
    </source>
</reference>